<dbReference type="Pfam" id="PF20505">
    <property type="entry name" value="DUF6731"/>
    <property type="match status" value="1"/>
</dbReference>
<evidence type="ECO:0000313" key="1">
    <source>
        <dbReference type="EMBL" id="WED56170.1"/>
    </source>
</evidence>
<evidence type="ECO:0000313" key="2">
    <source>
        <dbReference type="Proteomes" id="UP001219957"/>
    </source>
</evidence>
<dbReference type="RefSeq" id="WP_275060474.1">
    <property type="nucleotide sequence ID" value="NZ_CP109617.1"/>
</dbReference>
<reference evidence="1 2" key="1">
    <citation type="submission" date="2022-10" db="EMBL/GenBank/DDBJ databases">
        <title>Complete genome sequence of Exiguobacterium profundum TSS-3 isolated from an extremely saline-alkaline spring located in Ixtapa, Chiapas-Mexico.</title>
        <authorList>
            <person name="Rincon-Rosales R."/>
            <person name="Rogel M.A."/>
            <person name="Rincon-Molina C.I."/>
            <person name="Guerrero G."/>
            <person name="Manzano-Gomez L.A."/>
            <person name="Lopez-Lopez A."/>
            <person name="Rincon Molina F.A."/>
            <person name="Martinez-Romero E."/>
        </authorList>
    </citation>
    <scope>NUCLEOTIDE SEQUENCE [LARGE SCALE GENOMIC DNA]</scope>
    <source>
        <strain evidence="1 2">TSS-3</strain>
    </source>
</reference>
<sequence>MPNKRITGTFFDFSEQQPGALDQLFQNLKLKLNTNGDDKLVNVKVADCYFRVVELSKENYGHIGREVWSGIIEKLDINELSITSDILGNRQVHGDGEKEGPVTHTGFVYDPLTSIILLHKRIGGINYDRLGVFLRRILKDTGVVKDSKGYQLAILVDPDKIERLRRAPTIKEMTFSYKPPSSMTSLKNGDRSILGDFMLADDYNGEHIRVEIKGSHLDKPKVVKKMDQLLELFGKEMGTARVVTEHNDTEEVLDLLSDKLSDYVDVNLTKGQKITEVVIIDSIKEIFENNIGVLDQHYRAGDQA</sequence>
<protein>
    <submittedName>
        <fullName evidence="1">Uncharacterized protein</fullName>
    </submittedName>
</protein>
<dbReference type="InterPro" id="IPR046618">
    <property type="entry name" value="DUF6731"/>
</dbReference>
<proteinExistence type="predicted"/>
<organism evidence="1 2">
    <name type="scientific">Exiguobacterium profundum</name>
    <dbReference type="NCBI Taxonomy" id="307643"/>
    <lineage>
        <taxon>Bacteria</taxon>
        <taxon>Bacillati</taxon>
        <taxon>Bacillota</taxon>
        <taxon>Bacilli</taxon>
        <taxon>Bacillales</taxon>
        <taxon>Bacillales Family XII. Incertae Sedis</taxon>
        <taxon>Exiguobacterium</taxon>
    </lineage>
</organism>
<keyword evidence="2" id="KW-1185">Reference proteome</keyword>
<dbReference type="Proteomes" id="UP001219957">
    <property type="component" value="Chromosome"/>
</dbReference>
<name>A0ABY8B252_9BACL</name>
<gene>
    <name evidence="1" type="ORF">OE059_04740</name>
</gene>
<accession>A0ABY8B252</accession>
<dbReference type="EMBL" id="CP109617">
    <property type="protein sequence ID" value="WED56170.1"/>
    <property type="molecule type" value="Genomic_DNA"/>
</dbReference>